<dbReference type="EMBL" id="GBXM01088206">
    <property type="protein sequence ID" value="JAH20371.1"/>
    <property type="molecule type" value="Transcribed_RNA"/>
</dbReference>
<name>A0A0E9QTT5_ANGAN</name>
<reference evidence="1" key="1">
    <citation type="submission" date="2014-11" db="EMBL/GenBank/DDBJ databases">
        <authorList>
            <person name="Amaro Gonzalez C."/>
        </authorList>
    </citation>
    <scope>NUCLEOTIDE SEQUENCE</scope>
</reference>
<proteinExistence type="predicted"/>
<evidence type="ECO:0000313" key="1">
    <source>
        <dbReference type="EMBL" id="JAH20371.1"/>
    </source>
</evidence>
<organism evidence="1">
    <name type="scientific">Anguilla anguilla</name>
    <name type="common">European freshwater eel</name>
    <name type="synonym">Muraena anguilla</name>
    <dbReference type="NCBI Taxonomy" id="7936"/>
    <lineage>
        <taxon>Eukaryota</taxon>
        <taxon>Metazoa</taxon>
        <taxon>Chordata</taxon>
        <taxon>Craniata</taxon>
        <taxon>Vertebrata</taxon>
        <taxon>Euteleostomi</taxon>
        <taxon>Actinopterygii</taxon>
        <taxon>Neopterygii</taxon>
        <taxon>Teleostei</taxon>
        <taxon>Anguilliformes</taxon>
        <taxon>Anguillidae</taxon>
        <taxon>Anguilla</taxon>
    </lineage>
</organism>
<protein>
    <submittedName>
        <fullName evidence="1">Uncharacterized protein</fullName>
    </submittedName>
</protein>
<reference evidence="1" key="2">
    <citation type="journal article" date="2015" name="Fish Shellfish Immunol.">
        <title>Early steps in the European eel (Anguilla anguilla)-Vibrio vulnificus interaction in the gills: Role of the RtxA13 toxin.</title>
        <authorList>
            <person name="Callol A."/>
            <person name="Pajuelo D."/>
            <person name="Ebbesson L."/>
            <person name="Teles M."/>
            <person name="MacKenzie S."/>
            <person name="Amaro C."/>
        </authorList>
    </citation>
    <scope>NUCLEOTIDE SEQUENCE</scope>
</reference>
<accession>A0A0E9QTT5</accession>
<sequence length="30" mass="3417">MSFRSSVNPPLPPIANKCLRRADEAYARQK</sequence>
<dbReference type="AlphaFoldDB" id="A0A0E9QTT5"/>